<evidence type="ECO:0000313" key="12">
    <source>
        <dbReference type="Proteomes" id="UP000318940"/>
    </source>
</evidence>
<reference evidence="3 8" key="2">
    <citation type="submission" date="2015-03" db="EMBL/GenBank/DDBJ databases">
        <authorList>
            <person name="Murphy D."/>
        </authorList>
    </citation>
    <scope>NUCLEOTIDE SEQUENCE [LARGE SCALE GENOMIC DNA]</scope>
    <source>
        <strain evidence="3 8">SMRU1708</strain>
    </source>
</reference>
<dbReference type="Proteomes" id="UP000310818">
    <property type="component" value="Unassembled WGS sequence"/>
</dbReference>
<dbReference type="EMBL" id="CAASRX010000022">
    <property type="protein sequence ID" value="VNH04926.1"/>
    <property type="molecule type" value="Genomic_DNA"/>
</dbReference>
<dbReference type="EMBL" id="CMWB01000004">
    <property type="protein sequence ID" value="CKI91390.1"/>
    <property type="molecule type" value="Genomic_DNA"/>
</dbReference>
<dbReference type="EMBL" id="VMYC01000008">
    <property type="protein sequence ID" value="TVX72947.1"/>
    <property type="molecule type" value="Genomic_DNA"/>
</dbReference>
<evidence type="ECO:0000313" key="2">
    <source>
        <dbReference type="EMBL" id="CKI91390.1"/>
    </source>
</evidence>
<name>A0A064C056_STREE</name>
<evidence type="ECO:0000313" key="6">
    <source>
        <dbReference type="EMBL" id="VNH04926.1"/>
    </source>
</evidence>
<reference evidence="6 10" key="3">
    <citation type="submission" date="2019-04" db="EMBL/GenBank/DDBJ databases">
        <authorList>
            <consortium name="Pathogen Informatics"/>
        </authorList>
    </citation>
    <scope>NUCLEOTIDE SEQUENCE [LARGE SCALE GENOMIC DNA]</scope>
    <source>
        <strain evidence="6 10">GPSC211</strain>
    </source>
</reference>
<dbReference type="PATRIC" id="fig|1313.5270.peg.257"/>
<dbReference type="Proteomes" id="UP000045541">
    <property type="component" value="Unassembled WGS sequence"/>
</dbReference>
<dbReference type="EMBL" id="CRVC01000005">
    <property type="protein sequence ID" value="COR42382.1"/>
    <property type="molecule type" value="Genomic_DNA"/>
</dbReference>
<reference evidence="11 12" key="4">
    <citation type="submission" date="2019-07" db="EMBL/GenBank/DDBJ databases">
        <authorList>
            <person name="Mohale T."/>
        </authorList>
    </citation>
    <scope>NUCLEOTIDE SEQUENCE [LARGE SCALE GENOMIC DNA]</scope>
    <source>
        <strain evidence="4 12">NTPn 189</strain>
        <strain evidence="5 11">NTPn 59</strain>
    </source>
</reference>
<organism evidence="4 12">
    <name type="scientific">Streptococcus pneumoniae</name>
    <dbReference type="NCBI Taxonomy" id="1313"/>
    <lineage>
        <taxon>Bacteria</taxon>
        <taxon>Bacillati</taxon>
        <taxon>Bacillota</taxon>
        <taxon>Bacilli</taxon>
        <taxon>Lactobacillales</taxon>
        <taxon>Streptococcaceae</taxon>
        <taxon>Streptococcus</taxon>
    </lineage>
</organism>
<dbReference type="Proteomes" id="UP000315060">
    <property type="component" value="Unassembled WGS sequence"/>
</dbReference>
<evidence type="ECO:0000313" key="4">
    <source>
        <dbReference type="EMBL" id="TVW28974.1"/>
    </source>
</evidence>
<dbReference type="Proteomes" id="UP000048507">
    <property type="component" value="Unassembled WGS sequence"/>
</dbReference>
<dbReference type="EMBL" id="CFFA01000008">
    <property type="protein sequence ID" value="CEX63263.1"/>
    <property type="molecule type" value="Genomic_DNA"/>
</dbReference>
<evidence type="ECO:0000313" key="11">
    <source>
        <dbReference type="Proteomes" id="UP000315060"/>
    </source>
</evidence>
<sequence>MTQAEQIREYYREHPAASCDEVAEVVGTTKSNVSANLAKDIKAGRCVRLEDKSYDYSPYFNHTQALTELVDWKNDTRREWVDMLTRAAEKETDSNVMRLLIKEANKLMKEVTK</sequence>
<gene>
    <name evidence="5" type="ORF">AZJ28_00415</name>
    <name evidence="4" type="ORF">AZK02_01125</name>
    <name evidence="1" type="ORF">ERS019209_00927</name>
    <name evidence="3" type="ORF">ERS021218_00605</name>
    <name evidence="2" type="ORF">ERS096071_00364</name>
    <name evidence="6" type="ORF">SAMEA3353485_01737</name>
</gene>
<dbReference type="Proteomes" id="UP000046095">
    <property type="component" value="Unassembled WGS sequence"/>
</dbReference>
<protein>
    <submittedName>
        <fullName evidence="1">Phage protein</fullName>
    </submittedName>
</protein>
<reference evidence="7 9" key="1">
    <citation type="submission" date="2015-03" db="EMBL/GenBank/DDBJ databases">
        <authorList>
            <consortium name="Pathogen Informatics"/>
            <person name="Murphy D."/>
        </authorList>
    </citation>
    <scope>NUCLEOTIDE SEQUENCE [LARGE SCALE GENOMIC DNA]</scope>
    <source>
        <strain evidence="2 7">0310</strain>
        <strain evidence="1">SMRU51</strain>
        <strain evidence="9">type strain: N</strain>
    </source>
</reference>
<evidence type="ECO:0000313" key="5">
    <source>
        <dbReference type="EMBL" id="TVX72947.1"/>
    </source>
</evidence>
<evidence type="ECO:0000313" key="10">
    <source>
        <dbReference type="Proteomes" id="UP000310818"/>
    </source>
</evidence>
<evidence type="ECO:0000313" key="7">
    <source>
        <dbReference type="Proteomes" id="UP000045541"/>
    </source>
</evidence>
<dbReference type="RefSeq" id="WP_000189400.1">
    <property type="nucleotide sequence ID" value="NZ_CAJRMQ010000015.1"/>
</dbReference>
<proteinExistence type="predicted"/>
<accession>A0A064C056</accession>
<evidence type="ECO:0000313" key="1">
    <source>
        <dbReference type="EMBL" id="CEX63263.1"/>
    </source>
</evidence>
<dbReference type="AlphaFoldDB" id="A0A064C056"/>
<evidence type="ECO:0000313" key="8">
    <source>
        <dbReference type="Proteomes" id="UP000046095"/>
    </source>
</evidence>
<evidence type="ECO:0000313" key="9">
    <source>
        <dbReference type="Proteomes" id="UP000048507"/>
    </source>
</evidence>
<dbReference type="EMBL" id="VMVH01000009">
    <property type="protein sequence ID" value="TVW28974.1"/>
    <property type="molecule type" value="Genomic_DNA"/>
</dbReference>
<dbReference type="Proteomes" id="UP000318940">
    <property type="component" value="Unassembled WGS sequence"/>
</dbReference>
<evidence type="ECO:0000313" key="3">
    <source>
        <dbReference type="EMBL" id="COR42382.1"/>
    </source>
</evidence>